<organism evidence="1 2">
    <name type="scientific">Protopolystoma xenopodis</name>
    <dbReference type="NCBI Taxonomy" id="117903"/>
    <lineage>
        <taxon>Eukaryota</taxon>
        <taxon>Metazoa</taxon>
        <taxon>Spiralia</taxon>
        <taxon>Lophotrochozoa</taxon>
        <taxon>Platyhelminthes</taxon>
        <taxon>Monogenea</taxon>
        <taxon>Polyopisthocotylea</taxon>
        <taxon>Polystomatidea</taxon>
        <taxon>Polystomatidae</taxon>
        <taxon>Protopolystoma</taxon>
    </lineage>
</organism>
<dbReference type="EMBL" id="CAAALY010069073">
    <property type="protein sequence ID" value="VEL24693.1"/>
    <property type="molecule type" value="Genomic_DNA"/>
</dbReference>
<evidence type="ECO:0000313" key="1">
    <source>
        <dbReference type="EMBL" id="VEL24693.1"/>
    </source>
</evidence>
<protein>
    <submittedName>
        <fullName evidence="1">Uncharacterized protein</fullName>
    </submittedName>
</protein>
<sequence length="121" mass="13354">MDYLLLVTKQLQLLRHLLDICSAGLRLLGSDALKSFNEPGSHLTTSTDNSLLPLFEIILTTATDRFIRLNGDIDSLVEMAGLRLTNGASEACVKSKSDQEVTFNGLLRDKQESDVLAQVQY</sequence>
<evidence type="ECO:0000313" key="2">
    <source>
        <dbReference type="Proteomes" id="UP000784294"/>
    </source>
</evidence>
<keyword evidence="2" id="KW-1185">Reference proteome</keyword>
<proteinExistence type="predicted"/>
<gene>
    <name evidence="1" type="ORF">PXEA_LOCUS18133</name>
</gene>
<dbReference type="AlphaFoldDB" id="A0A3S5ATC2"/>
<reference evidence="1" key="1">
    <citation type="submission" date="2018-11" db="EMBL/GenBank/DDBJ databases">
        <authorList>
            <consortium name="Pathogen Informatics"/>
        </authorList>
    </citation>
    <scope>NUCLEOTIDE SEQUENCE</scope>
</reference>
<dbReference type="Proteomes" id="UP000784294">
    <property type="component" value="Unassembled WGS sequence"/>
</dbReference>
<accession>A0A3S5ATC2</accession>
<name>A0A3S5ATC2_9PLAT</name>
<comment type="caution">
    <text evidence="1">The sequence shown here is derived from an EMBL/GenBank/DDBJ whole genome shotgun (WGS) entry which is preliminary data.</text>
</comment>